<evidence type="ECO:0000313" key="3">
    <source>
        <dbReference type="Proteomes" id="UP000391834"/>
    </source>
</evidence>
<evidence type="ECO:0000256" key="1">
    <source>
        <dbReference type="SAM" id="MobiDB-lite"/>
    </source>
</evidence>
<name>A0A5M4B2V3_9BACT</name>
<dbReference type="AlphaFoldDB" id="A0A5M4B2V3"/>
<feature type="compositionally biased region" description="Polar residues" evidence="1">
    <location>
        <begin position="8"/>
        <end position="17"/>
    </location>
</feature>
<accession>A0A5M4B2V3</accession>
<gene>
    <name evidence="2" type="ORF">PbJCM13498_33480</name>
</gene>
<comment type="caution">
    <text evidence="2">The sequence shown here is derived from an EMBL/GenBank/DDBJ whole genome shotgun (WGS) entry which is preliminary data.</text>
</comment>
<sequence length="137" mass="15768">MKARGNLQVAQKDTVNPKSKLMEAQKDTASPKMEMMEVTKDYASEIEEFKNEADLKLSSNQKHIAVLRGKYLKLAETDEACMEKISKLEQKNSDLKKSLADYQDGGKNDWLLFKNRFNDDMDELQNALKEFAPEKME</sequence>
<proteinExistence type="predicted"/>
<keyword evidence="3" id="KW-1185">Reference proteome</keyword>
<reference evidence="2 3" key="1">
    <citation type="submission" date="2019-10" db="EMBL/GenBank/DDBJ databases">
        <title>Prolixibacter strains distinguished by the presence of nitrate reductase genes were adept at nitrate-dependent anaerobic corrosion of metallic iron and carbon steel.</title>
        <authorList>
            <person name="Iino T."/>
            <person name="Shono N."/>
            <person name="Ito K."/>
            <person name="Nakamura R."/>
            <person name="Sueoka K."/>
            <person name="Harayama S."/>
            <person name="Ohkuma M."/>
        </authorList>
    </citation>
    <scope>NUCLEOTIDE SEQUENCE [LARGE SCALE GENOMIC DNA]</scope>
    <source>
        <strain evidence="2 3">JCM 13498</strain>
    </source>
</reference>
<dbReference type="EMBL" id="BLAX01000001">
    <property type="protein sequence ID" value="GET34485.1"/>
    <property type="molecule type" value="Genomic_DNA"/>
</dbReference>
<dbReference type="Proteomes" id="UP000391834">
    <property type="component" value="Unassembled WGS sequence"/>
</dbReference>
<organism evidence="2 3">
    <name type="scientific">Prolixibacter bellariivorans</name>
    <dbReference type="NCBI Taxonomy" id="314319"/>
    <lineage>
        <taxon>Bacteria</taxon>
        <taxon>Pseudomonadati</taxon>
        <taxon>Bacteroidota</taxon>
        <taxon>Bacteroidia</taxon>
        <taxon>Marinilabiliales</taxon>
        <taxon>Prolixibacteraceae</taxon>
        <taxon>Prolixibacter</taxon>
    </lineage>
</organism>
<feature type="region of interest" description="Disordered" evidence="1">
    <location>
        <begin position="1"/>
        <end position="31"/>
    </location>
</feature>
<evidence type="ECO:0000313" key="2">
    <source>
        <dbReference type="EMBL" id="GET34485.1"/>
    </source>
</evidence>
<protein>
    <submittedName>
        <fullName evidence="2">Uncharacterized protein</fullName>
    </submittedName>
</protein>